<feature type="compositionally biased region" description="Polar residues" evidence="7">
    <location>
        <begin position="96"/>
        <end position="108"/>
    </location>
</feature>
<dbReference type="SMART" id="SM00389">
    <property type="entry name" value="HOX"/>
    <property type="match status" value="1"/>
</dbReference>
<dbReference type="InterPro" id="IPR050453">
    <property type="entry name" value="LIM_Homeobox_TF"/>
</dbReference>
<dbReference type="OrthoDB" id="6159439at2759"/>
<feature type="domain" description="Homeobox" evidence="8">
    <location>
        <begin position="33"/>
        <end position="93"/>
    </location>
</feature>
<evidence type="ECO:0000256" key="4">
    <source>
        <dbReference type="ARBA" id="ARBA00023242"/>
    </source>
</evidence>
<dbReference type="STRING" id="933084.A0A067Q7M0"/>
<dbReference type="PROSITE" id="PS50071">
    <property type="entry name" value="HOMEOBOX_2"/>
    <property type="match status" value="1"/>
</dbReference>
<dbReference type="InterPro" id="IPR001356">
    <property type="entry name" value="HD"/>
</dbReference>
<organism evidence="9 10">
    <name type="scientific">Jaapia argillacea MUCL 33604</name>
    <dbReference type="NCBI Taxonomy" id="933084"/>
    <lineage>
        <taxon>Eukaryota</taxon>
        <taxon>Fungi</taxon>
        <taxon>Dikarya</taxon>
        <taxon>Basidiomycota</taxon>
        <taxon>Agaricomycotina</taxon>
        <taxon>Agaricomycetes</taxon>
        <taxon>Agaricomycetidae</taxon>
        <taxon>Jaapiales</taxon>
        <taxon>Jaapiaceae</taxon>
        <taxon>Jaapia</taxon>
    </lineage>
</organism>
<dbReference type="PANTHER" id="PTHR24208:SF166">
    <property type="entry name" value="LIM HOMEOBOX TRANSCRIPTION FACTOR 1 ALPHA, ISOFORM B"/>
    <property type="match status" value="1"/>
</dbReference>
<evidence type="ECO:0000313" key="10">
    <source>
        <dbReference type="Proteomes" id="UP000027265"/>
    </source>
</evidence>
<evidence type="ECO:0000256" key="5">
    <source>
        <dbReference type="PROSITE-ProRule" id="PRU00108"/>
    </source>
</evidence>
<dbReference type="SUPFAM" id="SSF46689">
    <property type="entry name" value="Homeodomain-like"/>
    <property type="match status" value="1"/>
</dbReference>
<feature type="compositionally biased region" description="Low complexity" evidence="7">
    <location>
        <begin position="1"/>
        <end position="19"/>
    </location>
</feature>
<keyword evidence="4 5" id="KW-0539">Nucleus</keyword>
<dbReference type="PROSITE" id="PS00027">
    <property type="entry name" value="HOMEOBOX_1"/>
    <property type="match status" value="1"/>
</dbReference>
<evidence type="ECO:0000259" key="8">
    <source>
        <dbReference type="PROSITE" id="PS50071"/>
    </source>
</evidence>
<gene>
    <name evidence="9" type="ORF">JAAARDRAFT_44019</name>
</gene>
<dbReference type="CDD" id="cd00086">
    <property type="entry name" value="homeodomain"/>
    <property type="match status" value="1"/>
</dbReference>
<feature type="compositionally biased region" description="Low complexity" evidence="7">
    <location>
        <begin position="311"/>
        <end position="321"/>
    </location>
</feature>
<dbReference type="InterPro" id="IPR009057">
    <property type="entry name" value="Homeodomain-like_sf"/>
</dbReference>
<evidence type="ECO:0000313" key="9">
    <source>
        <dbReference type="EMBL" id="KDQ62939.1"/>
    </source>
</evidence>
<dbReference type="Pfam" id="PF00046">
    <property type="entry name" value="Homeodomain"/>
    <property type="match status" value="1"/>
</dbReference>
<dbReference type="HOGENOM" id="CLU_787793_0_0_1"/>
<comment type="subcellular location">
    <subcellularLocation>
        <location evidence="1 5 6">Nucleus</location>
    </subcellularLocation>
</comment>
<name>A0A067Q7M0_9AGAM</name>
<dbReference type="PANTHER" id="PTHR24208">
    <property type="entry name" value="LIM/HOMEOBOX PROTEIN LHX"/>
    <property type="match status" value="1"/>
</dbReference>
<keyword evidence="3 5" id="KW-0371">Homeobox</keyword>
<evidence type="ECO:0000256" key="3">
    <source>
        <dbReference type="ARBA" id="ARBA00023155"/>
    </source>
</evidence>
<dbReference type="Gene3D" id="1.10.10.60">
    <property type="entry name" value="Homeodomain-like"/>
    <property type="match status" value="1"/>
</dbReference>
<protein>
    <recommendedName>
        <fullName evidence="8">Homeobox domain-containing protein</fullName>
    </recommendedName>
</protein>
<dbReference type="InterPro" id="IPR017970">
    <property type="entry name" value="Homeobox_CS"/>
</dbReference>
<feature type="compositionally biased region" description="Low complexity" evidence="7">
    <location>
        <begin position="146"/>
        <end position="164"/>
    </location>
</feature>
<feature type="region of interest" description="Disordered" evidence="7">
    <location>
        <begin position="1"/>
        <end position="37"/>
    </location>
</feature>
<accession>A0A067Q7M0</accession>
<evidence type="ECO:0000256" key="7">
    <source>
        <dbReference type="SAM" id="MobiDB-lite"/>
    </source>
</evidence>
<feature type="region of interest" description="Disordered" evidence="7">
    <location>
        <begin position="93"/>
        <end position="200"/>
    </location>
</feature>
<feature type="DNA-binding region" description="Homeobox" evidence="5">
    <location>
        <begin position="35"/>
        <end position="94"/>
    </location>
</feature>
<reference evidence="10" key="1">
    <citation type="journal article" date="2014" name="Proc. Natl. Acad. Sci. U.S.A.">
        <title>Extensive sampling of basidiomycete genomes demonstrates inadequacy of the white-rot/brown-rot paradigm for wood decay fungi.</title>
        <authorList>
            <person name="Riley R."/>
            <person name="Salamov A.A."/>
            <person name="Brown D.W."/>
            <person name="Nagy L.G."/>
            <person name="Floudas D."/>
            <person name="Held B.W."/>
            <person name="Levasseur A."/>
            <person name="Lombard V."/>
            <person name="Morin E."/>
            <person name="Otillar R."/>
            <person name="Lindquist E.A."/>
            <person name="Sun H."/>
            <person name="LaButti K.M."/>
            <person name="Schmutz J."/>
            <person name="Jabbour D."/>
            <person name="Luo H."/>
            <person name="Baker S.E."/>
            <person name="Pisabarro A.G."/>
            <person name="Walton J.D."/>
            <person name="Blanchette R.A."/>
            <person name="Henrissat B."/>
            <person name="Martin F."/>
            <person name="Cullen D."/>
            <person name="Hibbett D.S."/>
            <person name="Grigoriev I.V."/>
        </authorList>
    </citation>
    <scope>NUCLEOTIDE SEQUENCE [LARGE SCALE GENOMIC DNA]</scope>
    <source>
        <strain evidence="10">MUCL 33604</strain>
    </source>
</reference>
<proteinExistence type="predicted"/>
<sequence>MSQVPSPLSRTSSFASTSSDDNGQNGNATPDAVAAKRTRKRFSQVQLMLLEQLFHQTSHPTREQRENVAKEAGMEIRSVTIWFQNKRQTERKSALQIATNQPLQSRPSDTTKTNTTPITTTKAPTAKRTLSLDDIASRSELRVHTPRTPSRTPSRLSITSTTSTDTKDPATSKDNSASRHIWDNMPSSPLIPPTSPPGGGREFDYVEFGLSLTHRKGTTGKALRRTRTLEWACAAARVAVKQSGNLVDEVLHEEKIVGGRGGAGKRKGLGLPRESEMDVEMEIDGGEETEEEVFEAVTPGSSVDSRDSRWTRSSGRSSRSSFGGEMGKDLVAAAPHDDDTMRAALALCGLGRR</sequence>
<dbReference type="GO" id="GO:0005634">
    <property type="term" value="C:nucleus"/>
    <property type="evidence" value="ECO:0007669"/>
    <property type="project" value="UniProtKB-SubCell"/>
</dbReference>
<feature type="compositionally biased region" description="Basic and acidic residues" evidence="7">
    <location>
        <begin position="165"/>
        <end position="182"/>
    </location>
</feature>
<keyword evidence="10" id="KW-1185">Reference proteome</keyword>
<dbReference type="AlphaFoldDB" id="A0A067Q7M0"/>
<dbReference type="Proteomes" id="UP000027265">
    <property type="component" value="Unassembled WGS sequence"/>
</dbReference>
<dbReference type="GO" id="GO:0000981">
    <property type="term" value="F:DNA-binding transcription factor activity, RNA polymerase II-specific"/>
    <property type="evidence" value="ECO:0007669"/>
    <property type="project" value="InterPro"/>
</dbReference>
<dbReference type="GO" id="GO:0000977">
    <property type="term" value="F:RNA polymerase II transcription regulatory region sequence-specific DNA binding"/>
    <property type="evidence" value="ECO:0007669"/>
    <property type="project" value="TreeGrafter"/>
</dbReference>
<feature type="compositionally biased region" description="Low complexity" evidence="7">
    <location>
        <begin position="110"/>
        <end position="129"/>
    </location>
</feature>
<evidence type="ECO:0000256" key="6">
    <source>
        <dbReference type="RuleBase" id="RU000682"/>
    </source>
</evidence>
<evidence type="ECO:0000256" key="1">
    <source>
        <dbReference type="ARBA" id="ARBA00004123"/>
    </source>
</evidence>
<dbReference type="EMBL" id="KL197710">
    <property type="protein sequence ID" value="KDQ62939.1"/>
    <property type="molecule type" value="Genomic_DNA"/>
</dbReference>
<evidence type="ECO:0000256" key="2">
    <source>
        <dbReference type="ARBA" id="ARBA00023125"/>
    </source>
</evidence>
<dbReference type="InParanoid" id="A0A067Q7M0"/>
<keyword evidence="2 5" id="KW-0238">DNA-binding</keyword>
<feature type="region of interest" description="Disordered" evidence="7">
    <location>
        <begin position="286"/>
        <end position="326"/>
    </location>
</feature>